<reference evidence="6 7" key="1">
    <citation type="submission" date="2023-02" db="EMBL/GenBank/DDBJ databases">
        <title>Bacterial whole genome sequence for Curvibacter sp. HBC28.</title>
        <authorList>
            <person name="Le V."/>
            <person name="Ko S.-R."/>
            <person name="Ahn C.-Y."/>
            <person name="Oh H.-M."/>
        </authorList>
    </citation>
    <scope>NUCLEOTIDE SEQUENCE [LARGE SCALE GENOMIC DNA]</scope>
    <source>
        <strain evidence="6 7">HBC28</strain>
    </source>
</reference>
<comment type="similarity">
    <text evidence="1">Belongs to the LysR transcriptional regulatory family.</text>
</comment>
<dbReference type="Pfam" id="PF03466">
    <property type="entry name" value="LysR_substrate"/>
    <property type="match status" value="1"/>
</dbReference>
<accession>A0ABT5MA71</accession>
<evidence type="ECO:0000256" key="1">
    <source>
        <dbReference type="ARBA" id="ARBA00009437"/>
    </source>
</evidence>
<dbReference type="PROSITE" id="PS50931">
    <property type="entry name" value="HTH_LYSR"/>
    <property type="match status" value="1"/>
</dbReference>
<dbReference type="Pfam" id="PF00126">
    <property type="entry name" value="HTH_1"/>
    <property type="match status" value="1"/>
</dbReference>
<dbReference type="SUPFAM" id="SSF46785">
    <property type="entry name" value="Winged helix' DNA-binding domain"/>
    <property type="match status" value="1"/>
</dbReference>
<proteinExistence type="inferred from homology"/>
<sequence length="312" mass="34135">MNLRQLEVFQAVLQTGNMSAAARLLCITPSAVSKAVAHTELQLGYRLFTRSPAGLSPTPEARVLAMESASIHRQLDGLRRTARNLGRSDTGLVRLAAIPAITHEFLPEVLQLHAQRHPQVGIEVRTLNQDQMAQALLTHSVDFCLGYYPHPHPQISSDLLVSGRLFLAVTRALWDSCPPSPGPRPHARLAHIPVIRLVGDDPMRQAIDELSQRLQAAAGPGIQVQTSRLALELVRRGMGWTVVDFLTARHLDPATLLTLELHELPPMSLYSYHASANPPGQQAQRMLGLMPALLHQALSVEGQARPAINNPP</sequence>
<name>A0ABT5MA71_9BURK</name>
<evidence type="ECO:0000256" key="3">
    <source>
        <dbReference type="ARBA" id="ARBA00023125"/>
    </source>
</evidence>
<keyword evidence="7" id="KW-1185">Reference proteome</keyword>
<dbReference type="PANTHER" id="PTHR30427">
    <property type="entry name" value="TRANSCRIPTIONAL ACTIVATOR PROTEIN LYSR"/>
    <property type="match status" value="1"/>
</dbReference>
<protein>
    <submittedName>
        <fullName evidence="6">LysR family transcriptional regulator</fullName>
    </submittedName>
</protein>
<dbReference type="Gene3D" id="1.10.10.10">
    <property type="entry name" value="Winged helix-like DNA-binding domain superfamily/Winged helix DNA-binding domain"/>
    <property type="match status" value="1"/>
</dbReference>
<dbReference type="Proteomes" id="UP001528672">
    <property type="component" value="Unassembled WGS sequence"/>
</dbReference>
<dbReference type="InterPro" id="IPR036390">
    <property type="entry name" value="WH_DNA-bd_sf"/>
</dbReference>
<dbReference type="EMBL" id="JAQSIO010000001">
    <property type="protein sequence ID" value="MDD0813489.1"/>
    <property type="molecule type" value="Genomic_DNA"/>
</dbReference>
<dbReference type="InterPro" id="IPR000847">
    <property type="entry name" value="LysR_HTH_N"/>
</dbReference>
<gene>
    <name evidence="6" type="ORF">PSQ39_02480</name>
</gene>
<keyword evidence="4" id="KW-0804">Transcription</keyword>
<dbReference type="Gene3D" id="3.40.190.290">
    <property type="match status" value="1"/>
</dbReference>
<comment type="caution">
    <text evidence="6">The sequence shown here is derived from an EMBL/GenBank/DDBJ whole genome shotgun (WGS) entry which is preliminary data.</text>
</comment>
<keyword evidence="2" id="KW-0805">Transcription regulation</keyword>
<evidence type="ECO:0000259" key="5">
    <source>
        <dbReference type="PROSITE" id="PS50931"/>
    </source>
</evidence>
<organism evidence="6 7">
    <name type="scientific">Curvibacter microcysteis</name>
    <dbReference type="NCBI Taxonomy" id="3026419"/>
    <lineage>
        <taxon>Bacteria</taxon>
        <taxon>Pseudomonadati</taxon>
        <taxon>Pseudomonadota</taxon>
        <taxon>Betaproteobacteria</taxon>
        <taxon>Burkholderiales</taxon>
        <taxon>Comamonadaceae</taxon>
        <taxon>Curvibacter</taxon>
    </lineage>
</organism>
<feature type="domain" description="HTH lysR-type" evidence="5">
    <location>
        <begin position="1"/>
        <end position="58"/>
    </location>
</feature>
<keyword evidence="3" id="KW-0238">DNA-binding</keyword>
<dbReference type="InterPro" id="IPR005119">
    <property type="entry name" value="LysR_subst-bd"/>
</dbReference>
<evidence type="ECO:0000313" key="6">
    <source>
        <dbReference type="EMBL" id="MDD0813489.1"/>
    </source>
</evidence>
<dbReference type="PANTHER" id="PTHR30427:SF1">
    <property type="entry name" value="TRANSCRIPTIONAL ACTIVATOR PROTEIN LYSR"/>
    <property type="match status" value="1"/>
</dbReference>
<evidence type="ECO:0000256" key="4">
    <source>
        <dbReference type="ARBA" id="ARBA00023163"/>
    </source>
</evidence>
<dbReference type="InterPro" id="IPR036388">
    <property type="entry name" value="WH-like_DNA-bd_sf"/>
</dbReference>
<dbReference type="RefSeq" id="WP_273925007.1">
    <property type="nucleotide sequence ID" value="NZ_JAQSIO010000001.1"/>
</dbReference>
<evidence type="ECO:0000256" key="2">
    <source>
        <dbReference type="ARBA" id="ARBA00023015"/>
    </source>
</evidence>
<dbReference type="SUPFAM" id="SSF53850">
    <property type="entry name" value="Periplasmic binding protein-like II"/>
    <property type="match status" value="1"/>
</dbReference>
<evidence type="ECO:0000313" key="7">
    <source>
        <dbReference type="Proteomes" id="UP001528672"/>
    </source>
</evidence>